<evidence type="ECO:0000256" key="1">
    <source>
        <dbReference type="SAM" id="MobiDB-lite"/>
    </source>
</evidence>
<dbReference type="PANTHER" id="PTHR36102:SF1">
    <property type="entry name" value="YDR124W-LIKE HELICAL BUNDLE DOMAIN-CONTAINING PROTEIN"/>
    <property type="match status" value="1"/>
</dbReference>
<evidence type="ECO:0000313" key="3">
    <source>
        <dbReference type="EMBL" id="KAF2020328.1"/>
    </source>
</evidence>
<keyword evidence="4" id="KW-1185">Reference proteome</keyword>
<reference evidence="3" key="1">
    <citation type="journal article" date="2020" name="Stud. Mycol.">
        <title>101 Dothideomycetes genomes: a test case for predicting lifestyles and emergence of pathogens.</title>
        <authorList>
            <person name="Haridas S."/>
            <person name="Albert R."/>
            <person name="Binder M."/>
            <person name="Bloem J."/>
            <person name="Labutti K."/>
            <person name="Salamov A."/>
            <person name="Andreopoulos B."/>
            <person name="Baker S."/>
            <person name="Barry K."/>
            <person name="Bills G."/>
            <person name="Bluhm B."/>
            <person name="Cannon C."/>
            <person name="Castanera R."/>
            <person name="Culley D."/>
            <person name="Daum C."/>
            <person name="Ezra D."/>
            <person name="Gonzalez J."/>
            <person name="Henrissat B."/>
            <person name="Kuo A."/>
            <person name="Liang C."/>
            <person name="Lipzen A."/>
            <person name="Lutzoni F."/>
            <person name="Magnuson J."/>
            <person name="Mondo S."/>
            <person name="Nolan M."/>
            <person name="Ohm R."/>
            <person name="Pangilinan J."/>
            <person name="Park H.-J."/>
            <person name="Ramirez L."/>
            <person name="Alfaro M."/>
            <person name="Sun H."/>
            <person name="Tritt A."/>
            <person name="Yoshinaga Y."/>
            <person name="Zwiers L.-H."/>
            <person name="Turgeon B."/>
            <person name="Goodwin S."/>
            <person name="Spatafora J."/>
            <person name="Crous P."/>
            <person name="Grigoriev I."/>
        </authorList>
    </citation>
    <scope>NUCLEOTIDE SEQUENCE</scope>
    <source>
        <strain evidence="3">CBS 175.79</strain>
    </source>
</reference>
<feature type="compositionally biased region" description="Polar residues" evidence="1">
    <location>
        <begin position="319"/>
        <end position="337"/>
    </location>
</feature>
<dbReference type="InterPro" id="IPR021264">
    <property type="entry name" value="AFUB_079030/YDR124W-like"/>
</dbReference>
<dbReference type="AlphaFoldDB" id="A0A6A5Y4A0"/>
<feature type="compositionally biased region" description="Basic and acidic residues" evidence="1">
    <location>
        <begin position="309"/>
        <end position="318"/>
    </location>
</feature>
<dbReference type="RefSeq" id="XP_033388667.1">
    <property type="nucleotide sequence ID" value="XM_033531772.1"/>
</dbReference>
<evidence type="ECO:0000259" key="2">
    <source>
        <dbReference type="Pfam" id="PF11001"/>
    </source>
</evidence>
<sequence>MTRPPKGAQGRYQLRSSKGSSANPFVFTEEETDKQKLIKPSPSIHKDNDEVEPTTVGYIYDVDGKRPVSEKSLPDTGVKSKSARDVELLGSSLHAPLTVQELSNGAQRKQAVKRSRSTANLNNSTSTFYIANVDALQSFYKTRLGQLPARALRKIVTQWIAIIRPRRRTYGRYSKKQFPSELRKDQCPPWWPKDVYYEDPFHLERDCTHIMLLHRHTNNETGERRVDWIQGLGAVADHIIDVSSRNGLSAALKSRALNTLSDLLDTAQSHENHVATYELYDDKVNEDPESLRGKKHTWALIPSLQHTPGENKRPRFESDSASAVQSRPPSRMSSIPQSRVIRDLETPAQRHLTAPLPAAQQQVSGPAPSSLLTLVAAYPAAITPPSTFQNFEIPVSQPFHELSVPLPYSDMNNLQSLQESVQNPMMLEWPAANHYIFQTSMHQMPQQWEDLEFNGQ</sequence>
<dbReference type="GeneID" id="54289169"/>
<evidence type="ECO:0000313" key="4">
    <source>
        <dbReference type="Proteomes" id="UP000799778"/>
    </source>
</evidence>
<name>A0A6A5Y4A0_9PLEO</name>
<dbReference type="Pfam" id="PF11001">
    <property type="entry name" value="AFUB_07903_YDR124W_hel"/>
    <property type="match status" value="1"/>
</dbReference>
<feature type="region of interest" description="Disordered" evidence="1">
    <location>
        <begin position="302"/>
        <end position="338"/>
    </location>
</feature>
<feature type="region of interest" description="Disordered" evidence="1">
    <location>
        <begin position="1"/>
        <end position="50"/>
    </location>
</feature>
<accession>A0A6A5Y4A0</accession>
<feature type="compositionally biased region" description="Polar residues" evidence="1">
    <location>
        <begin position="14"/>
        <end position="23"/>
    </location>
</feature>
<gene>
    <name evidence="3" type="ORF">BU24DRAFT_459920</name>
</gene>
<organism evidence="3 4">
    <name type="scientific">Aaosphaeria arxii CBS 175.79</name>
    <dbReference type="NCBI Taxonomy" id="1450172"/>
    <lineage>
        <taxon>Eukaryota</taxon>
        <taxon>Fungi</taxon>
        <taxon>Dikarya</taxon>
        <taxon>Ascomycota</taxon>
        <taxon>Pezizomycotina</taxon>
        <taxon>Dothideomycetes</taxon>
        <taxon>Pleosporomycetidae</taxon>
        <taxon>Pleosporales</taxon>
        <taxon>Pleosporales incertae sedis</taxon>
        <taxon>Aaosphaeria</taxon>
    </lineage>
</organism>
<proteinExistence type="predicted"/>
<dbReference type="OrthoDB" id="5338458at2759"/>
<dbReference type="Proteomes" id="UP000799778">
    <property type="component" value="Unassembled WGS sequence"/>
</dbReference>
<dbReference type="EMBL" id="ML978067">
    <property type="protein sequence ID" value="KAF2020328.1"/>
    <property type="molecule type" value="Genomic_DNA"/>
</dbReference>
<dbReference type="InterPro" id="IPR047092">
    <property type="entry name" value="AFUB_07903/YDR124W-like_hel"/>
</dbReference>
<feature type="domain" description="Subtelomeric hrmA-associated cluster protein AFUB-079030/YDR124W-like helical bundle" evidence="2">
    <location>
        <begin position="130"/>
        <end position="218"/>
    </location>
</feature>
<protein>
    <recommendedName>
        <fullName evidence="2">Subtelomeric hrmA-associated cluster protein AFUB-079030/YDR124W-like helical bundle domain-containing protein</fullName>
    </recommendedName>
</protein>
<dbReference type="PANTHER" id="PTHR36102">
    <property type="entry name" value="CHROMOSOME 10, WHOLE GENOME SHOTGUN SEQUENCE"/>
    <property type="match status" value="1"/>
</dbReference>